<organism evidence="2 3">
    <name type="scientific">Pseudoneurospora amorphoporcata</name>
    <dbReference type="NCBI Taxonomy" id="241081"/>
    <lineage>
        <taxon>Eukaryota</taxon>
        <taxon>Fungi</taxon>
        <taxon>Dikarya</taxon>
        <taxon>Ascomycota</taxon>
        <taxon>Pezizomycotina</taxon>
        <taxon>Sordariomycetes</taxon>
        <taxon>Sordariomycetidae</taxon>
        <taxon>Sordariales</taxon>
        <taxon>Sordariaceae</taxon>
        <taxon>Pseudoneurospora</taxon>
    </lineage>
</organism>
<evidence type="ECO:0000313" key="2">
    <source>
        <dbReference type="EMBL" id="KAK3948556.1"/>
    </source>
</evidence>
<feature type="region of interest" description="Disordered" evidence="1">
    <location>
        <begin position="239"/>
        <end position="315"/>
    </location>
</feature>
<feature type="compositionally biased region" description="Polar residues" evidence="1">
    <location>
        <begin position="242"/>
        <end position="275"/>
    </location>
</feature>
<sequence length="339" mass="38185">MSLPSFLKCCRPAGLVDLASTIKARCRALRPLVLGGCDQRRGKGMRANTGEDGAQGFGYNQINWSPYSEPVLSRRVKAVSDALNIGTYFEVKPVKGQDVANAPFMVTTSPRHCYTRTAVMKYFGVQEHPLTDKFLHHFTSKKHRPLWLFVYNSDADLRPVVKTVCVKRLREALVKVLRANGYGHWGDRLPGFDDTSVLHGTIHIRVSHGKEFIKMSDQEVHNELDRLMKKSVINQLRVPQWPIQTQKSPQHGGSNVPPQNRGYSNQPQQRGSGQPSAGGYRDTRETPTNIRAGNRVPKPRVEEGIYRGDTNRSRAQQLAERFRNRNQTLGSSQDRGGSW</sequence>
<proteinExistence type="predicted"/>
<keyword evidence="3" id="KW-1185">Reference proteome</keyword>
<evidence type="ECO:0000313" key="3">
    <source>
        <dbReference type="Proteomes" id="UP001303222"/>
    </source>
</evidence>
<feature type="compositionally biased region" description="Basic and acidic residues" evidence="1">
    <location>
        <begin position="299"/>
        <end position="312"/>
    </location>
</feature>
<comment type="caution">
    <text evidence="2">The sequence shown here is derived from an EMBL/GenBank/DDBJ whole genome shotgun (WGS) entry which is preliminary data.</text>
</comment>
<reference evidence="2" key="1">
    <citation type="journal article" date="2023" name="Mol. Phylogenet. Evol.">
        <title>Genome-scale phylogeny and comparative genomics of the fungal order Sordariales.</title>
        <authorList>
            <person name="Hensen N."/>
            <person name="Bonometti L."/>
            <person name="Westerberg I."/>
            <person name="Brannstrom I.O."/>
            <person name="Guillou S."/>
            <person name="Cros-Aarteil S."/>
            <person name="Calhoun S."/>
            <person name="Haridas S."/>
            <person name="Kuo A."/>
            <person name="Mondo S."/>
            <person name="Pangilinan J."/>
            <person name="Riley R."/>
            <person name="LaButti K."/>
            <person name="Andreopoulos B."/>
            <person name="Lipzen A."/>
            <person name="Chen C."/>
            <person name="Yan M."/>
            <person name="Daum C."/>
            <person name="Ng V."/>
            <person name="Clum A."/>
            <person name="Steindorff A."/>
            <person name="Ohm R.A."/>
            <person name="Martin F."/>
            <person name="Silar P."/>
            <person name="Natvig D.O."/>
            <person name="Lalanne C."/>
            <person name="Gautier V."/>
            <person name="Ament-Velasquez S.L."/>
            <person name="Kruys A."/>
            <person name="Hutchinson M.I."/>
            <person name="Powell A.J."/>
            <person name="Barry K."/>
            <person name="Miller A.N."/>
            <person name="Grigoriev I.V."/>
            <person name="Debuchy R."/>
            <person name="Gladieux P."/>
            <person name="Hiltunen Thoren M."/>
            <person name="Johannesson H."/>
        </authorList>
    </citation>
    <scope>NUCLEOTIDE SEQUENCE</scope>
    <source>
        <strain evidence="2">CBS 626.80</strain>
    </source>
</reference>
<dbReference type="Proteomes" id="UP001303222">
    <property type="component" value="Unassembled WGS sequence"/>
</dbReference>
<dbReference type="AlphaFoldDB" id="A0AAN6NMF2"/>
<protein>
    <submittedName>
        <fullName evidence="2">Uncharacterized protein</fullName>
    </submittedName>
</protein>
<evidence type="ECO:0000256" key="1">
    <source>
        <dbReference type="SAM" id="MobiDB-lite"/>
    </source>
</evidence>
<reference evidence="2" key="2">
    <citation type="submission" date="2023-06" db="EMBL/GenBank/DDBJ databases">
        <authorList>
            <consortium name="Lawrence Berkeley National Laboratory"/>
            <person name="Mondo S.J."/>
            <person name="Hensen N."/>
            <person name="Bonometti L."/>
            <person name="Westerberg I."/>
            <person name="Brannstrom I.O."/>
            <person name="Guillou S."/>
            <person name="Cros-Aarteil S."/>
            <person name="Calhoun S."/>
            <person name="Haridas S."/>
            <person name="Kuo A."/>
            <person name="Pangilinan J."/>
            <person name="Riley R."/>
            <person name="Labutti K."/>
            <person name="Andreopoulos B."/>
            <person name="Lipzen A."/>
            <person name="Chen C."/>
            <person name="Yanf M."/>
            <person name="Daum C."/>
            <person name="Ng V."/>
            <person name="Clum A."/>
            <person name="Steindorff A."/>
            <person name="Ohm R."/>
            <person name="Martin F."/>
            <person name="Silar P."/>
            <person name="Natvig D."/>
            <person name="Lalanne C."/>
            <person name="Gautier V."/>
            <person name="Ament-Velasquez S.L."/>
            <person name="Kruys A."/>
            <person name="Hutchinson M.I."/>
            <person name="Powell A.J."/>
            <person name="Barry K."/>
            <person name="Miller A.N."/>
            <person name="Grigoriev I.V."/>
            <person name="Debuchy R."/>
            <person name="Gladieux P."/>
            <person name="Thoren M.H."/>
            <person name="Johannesson H."/>
        </authorList>
    </citation>
    <scope>NUCLEOTIDE SEQUENCE</scope>
    <source>
        <strain evidence="2">CBS 626.80</strain>
    </source>
</reference>
<name>A0AAN6NMF2_9PEZI</name>
<dbReference type="EMBL" id="MU859257">
    <property type="protein sequence ID" value="KAK3948556.1"/>
    <property type="molecule type" value="Genomic_DNA"/>
</dbReference>
<accession>A0AAN6NMF2</accession>
<gene>
    <name evidence="2" type="ORF">QBC32DRAFT_351289</name>
</gene>